<evidence type="ECO:0000256" key="3">
    <source>
        <dbReference type="ARBA" id="ARBA00023015"/>
    </source>
</evidence>
<dbReference type="Pfam" id="PF04844">
    <property type="entry name" value="Ovate"/>
    <property type="match status" value="1"/>
</dbReference>
<feature type="compositionally biased region" description="Gly residues" evidence="7">
    <location>
        <begin position="1"/>
        <end position="13"/>
    </location>
</feature>
<evidence type="ECO:0000259" key="8">
    <source>
        <dbReference type="PROSITE" id="PS51754"/>
    </source>
</evidence>
<proteinExistence type="predicted"/>
<keyword evidence="5 6" id="KW-0539">Nucleus</keyword>
<reference evidence="9" key="2">
    <citation type="submission" date="2008-12" db="EMBL/GenBank/DDBJ databases">
        <title>Improved gene annotation of the rice (Oryza sativa) genomes.</title>
        <authorList>
            <person name="Wang J."/>
            <person name="Li R."/>
            <person name="Fan W."/>
            <person name="Huang Q."/>
            <person name="Zhang J."/>
            <person name="Zhou Y."/>
            <person name="Hu Y."/>
            <person name="Zi S."/>
            <person name="Li J."/>
            <person name="Ni P."/>
            <person name="Zheng H."/>
            <person name="Zhang Y."/>
            <person name="Zhao M."/>
            <person name="Hao Q."/>
            <person name="McDermott J."/>
            <person name="Samudrala R."/>
            <person name="Kristiansen K."/>
            <person name="Wong G.K.-S."/>
        </authorList>
    </citation>
    <scope>NUCLEOTIDE SEQUENCE</scope>
</reference>
<evidence type="ECO:0000313" key="9">
    <source>
        <dbReference type="EMBL" id="EEE62775.1"/>
    </source>
</evidence>
<organism evidence="9">
    <name type="scientific">Oryza sativa subsp. japonica</name>
    <name type="common">Rice</name>
    <dbReference type="NCBI Taxonomy" id="39947"/>
    <lineage>
        <taxon>Eukaryota</taxon>
        <taxon>Viridiplantae</taxon>
        <taxon>Streptophyta</taxon>
        <taxon>Embryophyta</taxon>
        <taxon>Tracheophyta</taxon>
        <taxon>Spermatophyta</taxon>
        <taxon>Magnoliopsida</taxon>
        <taxon>Liliopsida</taxon>
        <taxon>Poales</taxon>
        <taxon>Poaceae</taxon>
        <taxon>BOP clade</taxon>
        <taxon>Oryzoideae</taxon>
        <taxon>Oryzeae</taxon>
        <taxon>Oryzinae</taxon>
        <taxon>Oryza</taxon>
        <taxon>Oryza sativa</taxon>
    </lineage>
</organism>
<dbReference type="InterPro" id="IPR038933">
    <property type="entry name" value="Ovate"/>
</dbReference>
<dbReference type="PROSITE" id="PS51754">
    <property type="entry name" value="OVATE"/>
    <property type="match status" value="1"/>
</dbReference>
<accession>B9FN56</accession>
<dbReference type="InterPro" id="IPR006458">
    <property type="entry name" value="Ovate_C"/>
</dbReference>
<comment type="subcellular location">
    <subcellularLocation>
        <location evidence="1 6">Nucleus</location>
    </subcellularLocation>
</comment>
<evidence type="ECO:0000256" key="7">
    <source>
        <dbReference type="SAM" id="MobiDB-lite"/>
    </source>
</evidence>
<feature type="compositionally biased region" description="Low complexity" evidence="7">
    <location>
        <begin position="27"/>
        <end position="37"/>
    </location>
</feature>
<feature type="region of interest" description="Disordered" evidence="7">
    <location>
        <begin position="1"/>
        <end position="20"/>
    </location>
</feature>
<dbReference type="GO" id="GO:0005634">
    <property type="term" value="C:nucleus"/>
    <property type="evidence" value="ECO:0007669"/>
    <property type="project" value="UniProtKB-SubCell"/>
</dbReference>
<reference evidence="9" key="1">
    <citation type="journal article" date="2005" name="PLoS Biol.">
        <title>The genomes of Oryza sativa: a history of duplications.</title>
        <authorList>
            <person name="Yu J."/>
            <person name="Wang J."/>
            <person name="Lin W."/>
            <person name="Li S."/>
            <person name="Li H."/>
            <person name="Zhou J."/>
            <person name="Ni P."/>
            <person name="Dong W."/>
            <person name="Hu S."/>
            <person name="Zeng C."/>
            <person name="Zhang J."/>
            <person name="Zhang Y."/>
            <person name="Li R."/>
            <person name="Xu Z."/>
            <person name="Li S."/>
            <person name="Li X."/>
            <person name="Zheng H."/>
            <person name="Cong L."/>
            <person name="Lin L."/>
            <person name="Yin J."/>
            <person name="Geng J."/>
            <person name="Li G."/>
            <person name="Shi J."/>
            <person name="Liu J."/>
            <person name="Lv H."/>
            <person name="Li J."/>
            <person name="Wang J."/>
            <person name="Deng Y."/>
            <person name="Ran L."/>
            <person name="Shi X."/>
            <person name="Wang X."/>
            <person name="Wu Q."/>
            <person name="Li C."/>
            <person name="Ren X."/>
            <person name="Wang J."/>
            <person name="Wang X."/>
            <person name="Li D."/>
            <person name="Liu D."/>
            <person name="Zhang X."/>
            <person name="Ji Z."/>
            <person name="Zhao W."/>
            <person name="Sun Y."/>
            <person name="Zhang Z."/>
            <person name="Bao J."/>
            <person name="Han Y."/>
            <person name="Dong L."/>
            <person name="Ji J."/>
            <person name="Chen P."/>
            <person name="Wu S."/>
            <person name="Liu J."/>
            <person name="Xiao Y."/>
            <person name="Bu D."/>
            <person name="Tan J."/>
            <person name="Yang L."/>
            <person name="Ye C."/>
            <person name="Zhang J."/>
            <person name="Xu J."/>
            <person name="Zhou Y."/>
            <person name="Yu Y."/>
            <person name="Zhang B."/>
            <person name="Zhuang S."/>
            <person name="Wei H."/>
            <person name="Liu B."/>
            <person name="Lei M."/>
            <person name="Yu H."/>
            <person name="Li Y."/>
            <person name="Xu H."/>
            <person name="Wei S."/>
            <person name="He X."/>
            <person name="Fang L."/>
            <person name="Zhang Z."/>
            <person name="Zhang Y."/>
            <person name="Huang X."/>
            <person name="Su Z."/>
            <person name="Tong W."/>
            <person name="Li J."/>
            <person name="Tong Z."/>
            <person name="Li S."/>
            <person name="Ye J."/>
            <person name="Wang L."/>
            <person name="Fang L."/>
            <person name="Lei T."/>
            <person name="Chen C."/>
            <person name="Chen H."/>
            <person name="Xu Z."/>
            <person name="Li H."/>
            <person name="Huang H."/>
            <person name="Zhang F."/>
            <person name="Xu H."/>
            <person name="Li N."/>
            <person name="Zhao C."/>
            <person name="Li S."/>
            <person name="Dong L."/>
            <person name="Huang Y."/>
            <person name="Li L."/>
            <person name="Xi Y."/>
            <person name="Qi Q."/>
            <person name="Li W."/>
            <person name="Zhang B."/>
            <person name="Hu W."/>
            <person name="Zhang Y."/>
            <person name="Tian X."/>
            <person name="Jiao Y."/>
            <person name="Liang X."/>
            <person name="Jin J."/>
            <person name="Gao L."/>
            <person name="Zheng W."/>
            <person name="Hao B."/>
            <person name="Liu S."/>
            <person name="Wang W."/>
            <person name="Yuan L."/>
            <person name="Cao M."/>
            <person name="McDermott J."/>
            <person name="Samudrala R."/>
            <person name="Wang J."/>
            <person name="Wong G.K."/>
            <person name="Yang H."/>
        </authorList>
    </citation>
    <scope>NUCLEOTIDE SEQUENCE [LARGE SCALE GENOMIC DNA]</scope>
</reference>
<protein>
    <recommendedName>
        <fullName evidence="6">Transcription repressor</fullName>
    </recommendedName>
    <alternativeName>
        <fullName evidence="6">Ovate family protein</fullName>
    </alternativeName>
</protein>
<keyword evidence="3 6" id="KW-0805">Transcription regulation</keyword>
<evidence type="ECO:0000256" key="4">
    <source>
        <dbReference type="ARBA" id="ARBA00023163"/>
    </source>
</evidence>
<feature type="compositionally biased region" description="Basic residues" evidence="7">
    <location>
        <begin position="92"/>
        <end position="120"/>
    </location>
</feature>
<dbReference type="NCBIfam" id="TIGR01568">
    <property type="entry name" value="A_thal_3678"/>
    <property type="match status" value="1"/>
</dbReference>
<feature type="region of interest" description="Disordered" evidence="7">
    <location>
        <begin position="87"/>
        <end position="120"/>
    </location>
</feature>
<feature type="region of interest" description="Disordered" evidence="7">
    <location>
        <begin position="27"/>
        <end position="65"/>
    </location>
</feature>
<gene>
    <name evidence="9" type="ORF">OsJ_17578</name>
</gene>
<dbReference type="GO" id="GO:0045892">
    <property type="term" value="P:negative regulation of DNA-templated transcription"/>
    <property type="evidence" value="ECO:0007669"/>
    <property type="project" value="UniProtKB-UniRule"/>
</dbReference>
<sequence length="220" mass="24458">MDDGAKSGGGGGGRTKRLKDRLARLLLLRSPRSCRPTPTGFTTSDDDGEGADGDDDDDDNDGTEAFFSSRSLVSSDSSGFYACSSKQQLLPHKSKANRHRHHRRHRQQKPTTTRRRRRRASGCVDDACSVRDAAAFRPLVSTTAEEEVRKGLAVVKRSSDPYGDFRESMAEMIVERQVFAAAELERLLRSYLSLNPPRLHPVILQAFSDIWVVSPRRLAS</sequence>
<feature type="compositionally biased region" description="Acidic residues" evidence="7">
    <location>
        <begin position="44"/>
        <end position="62"/>
    </location>
</feature>
<keyword evidence="2 6" id="KW-0678">Repressor</keyword>
<comment type="function">
    <text evidence="6">Transcriptional repressor that regulates multiple aspects of plant growth and development.</text>
</comment>
<dbReference type="Proteomes" id="UP000007752">
    <property type="component" value="Chromosome 5"/>
</dbReference>
<dbReference type="EMBL" id="CM000142">
    <property type="protein sequence ID" value="EEE62775.1"/>
    <property type="molecule type" value="Genomic_DNA"/>
</dbReference>
<evidence type="ECO:0000256" key="1">
    <source>
        <dbReference type="ARBA" id="ARBA00004123"/>
    </source>
</evidence>
<dbReference type="PANTHER" id="PTHR33057">
    <property type="entry name" value="TRANSCRIPTION REPRESSOR OFP7-RELATED"/>
    <property type="match status" value="1"/>
</dbReference>
<feature type="domain" description="OVATE" evidence="8">
    <location>
        <begin position="154"/>
        <end position="213"/>
    </location>
</feature>
<evidence type="ECO:0000256" key="2">
    <source>
        <dbReference type="ARBA" id="ARBA00022491"/>
    </source>
</evidence>
<dbReference type="PANTHER" id="PTHR33057:SF17">
    <property type="entry name" value="TRANSCRIPTION REPRESSOR OFP8"/>
    <property type="match status" value="1"/>
</dbReference>
<keyword evidence="4 6" id="KW-0804">Transcription</keyword>
<dbReference type="AlphaFoldDB" id="B9FN56"/>
<evidence type="ECO:0000256" key="6">
    <source>
        <dbReference type="RuleBase" id="RU367028"/>
    </source>
</evidence>
<evidence type="ECO:0000256" key="5">
    <source>
        <dbReference type="ARBA" id="ARBA00023242"/>
    </source>
</evidence>
<name>B9FN56_ORYSJ</name>